<organism evidence="3 4">
    <name type="scientific">Reticulibacter mediterranei</name>
    <dbReference type="NCBI Taxonomy" id="2778369"/>
    <lineage>
        <taxon>Bacteria</taxon>
        <taxon>Bacillati</taxon>
        <taxon>Chloroflexota</taxon>
        <taxon>Ktedonobacteria</taxon>
        <taxon>Ktedonobacterales</taxon>
        <taxon>Reticulibacteraceae</taxon>
        <taxon>Reticulibacter</taxon>
    </lineage>
</organism>
<evidence type="ECO:0000313" key="3">
    <source>
        <dbReference type="EMBL" id="GHO90159.1"/>
    </source>
</evidence>
<name>A0A8J3MWS3_9CHLR</name>
<comment type="caution">
    <text evidence="3">The sequence shown here is derived from an EMBL/GenBank/DDBJ whole genome shotgun (WGS) entry which is preliminary data.</text>
</comment>
<dbReference type="EMBL" id="BNJK01000001">
    <property type="protein sequence ID" value="GHO90159.1"/>
    <property type="molecule type" value="Genomic_DNA"/>
</dbReference>
<dbReference type="Proteomes" id="UP000597444">
    <property type="component" value="Unassembled WGS sequence"/>
</dbReference>
<dbReference type="InterPro" id="IPR029032">
    <property type="entry name" value="AhpD-like"/>
</dbReference>
<feature type="compositionally biased region" description="Polar residues" evidence="1">
    <location>
        <begin position="142"/>
        <end position="152"/>
    </location>
</feature>
<dbReference type="GO" id="GO:0051920">
    <property type="term" value="F:peroxiredoxin activity"/>
    <property type="evidence" value="ECO:0007669"/>
    <property type="project" value="InterPro"/>
</dbReference>
<protein>
    <submittedName>
        <fullName evidence="3">Carboxymuconolactone decarboxylase</fullName>
    </submittedName>
</protein>
<evidence type="ECO:0000313" key="4">
    <source>
        <dbReference type="Proteomes" id="UP000597444"/>
    </source>
</evidence>
<gene>
    <name evidence="3" type="ORF">KSF_002070</name>
</gene>
<feature type="domain" description="Carboxymuconolactone decarboxylase-like" evidence="2">
    <location>
        <begin position="47"/>
        <end position="132"/>
    </location>
</feature>
<evidence type="ECO:0000259" key="2">
    <source>
        <dbReference type="Pfam" id="PF02627"/>
    </source>
</evidence>
<sequence length="278" mass="29933">MMSEQKEDKCDTIDNDSNRYERGMAILRQVGGENYDAPIRALQDIAPALGRFTIEFGYGDVISRPALGLKPRQLCTVAALAALGNAAPQLRYHIHGARNVGWSPTEIIEVLILVTVYAGFPAALNGISAAREVFEQRGDRPSGNQASLGSETTSDRYERGMQTLQRVSSGSGATVVESLKDIAPDLGRFIVEFSYGDVINRPGLDDKTKELATIAMCTALGTAQPQLAVHIHAALNVGATVEEVVETIQQMAVYAGFPAALNGISIARKVFADRTERP</sequence>
<dbReference type="AlphaFoldDB" id="A0A8J3MWS3"/>
<evidence type="ECO:0000256" key="1">
    <source>
        <dbReference type="SAM" id="MobiDB-lite"/>
    </source>
</evidence>
<accession>A0A8J3MWS3</accession>
<proteinExistence type="predicted"/>
<dbReference type="RefSeq" id="WP_220201153.1">
    <property type="nucleotide sequence ID" value="NZ_BNJK01000001.1"/>
</dbReference>
<dbReference type="PANTHER" id="PTHR33570:SF10">
    <property type="entry name" value="GAMMA-CARBOXYMUCONOLACTONE DECARBOXYLASE"/>
    <property type="match status" value="1"/>
</dbReference>
<dbReference type="PANTHER" id="PTHR33570">
    <property type="entry name" value="4-CARBOXYMUCONOLACTONE DECARBOXYLASE FAMILY PROTEIN"/>
    <property type="match status" value="1"/>
</dbReference>
<dbReference type="Pfam" id="PF02627">
    <property type="entry name" value="CMD"/>
    <property type="match status" value="2"/>
</dbReference>
<reference evidence="3" key="1">
    <citation type="submission" date="2020-10" db="EMBL/GenBank/DDBJ databases">
        <title>Taxonomic study of unclassified bacteria belonging to the class Ktedonobacteria.</title>
        <authorList>
            <person name="Yabe S."/>
            <person name="Wang C.M."/>
            <person name="Zheng Y."/>
            <person name="Sakai Y."/>
            <person name="Cavaletti L."/>
            <person name="Monciardini P."/>
            <person name="Donadio S."/>
        </authorList>
    </citation>
    <scope>NUCLEOTIDE SEQUENCE</scope>
    <source>
        <strain evidence="3">ID150040</strain>
    </source>
</reference>
<dbReference type="Gene3D" id="1.20.1290.10">
    <property type="entry name" value="AhpD-like"/>
    <property type="match status" value="2"/>
</dbReference>
<dbReference type="SUPFAM" id="SSF69118">
    <property type="entry name" value="AhpD-like"/>
    <property type="match status" value="2"/>
</dbReference>
<dbReference type="InterPro" id="IPR003779">
    <property type="entry name" value="CMD-like"/>
</dbReference>
<feature type="domain" description="Carboxymuconolactone decarboxylase-like" evidence="2">
    <location>
        <begin position="184"/>
        <end position="268"/>
    </location>
</feature>
<keyword evidence="4" id="KW-1185">Reference proteome</keyword>
<feature type="region of interest" description="Disordered" evidence="1">
    <location>
        <begin position="135"/>
        <end position="157"/>
    </location>
</feature>
<dbReference type="InterPro" id="IPR052512">
    <property type="entry name" value="4CMD/NDH-1_regulator"/>
</dbReference>